<evidence type="ECO:0000313" key="2">
    <source>
        <dbReference type="Proteomes" id="UP000821865"/>
    </source>
</evidence>
<protein>
    <submittedName>
        <fullName evidence="1">Uncharacterized protein</fullName>
    </submittedName>
</protein>
<name>A0ACB8DU42_DERSI</name>
<proteinExistence type="predicted"/>
<sequence>MVLAVCSGVIHGNVLTQYERGGFQYRVGKSGRRSPKRKEVSRGMELRKGKFKRFTKQIPRREVVAPSSIGSVFTSTNVEFISSKGTCMLPAKQCAHCRVSRTLIPVAHRTYAQALFSKLGSPP</sequence>
<comment type="caution">
    <text evidence="1">The sequence shown here is derived from an EMBL/GenBank/DDBJ whole genome shotgun (WGS) entry which is preliminary data.</text>
</comment>
<dbReference type="Proteomes" id="UP000821865">
    <property type="component" value="Chromosome 1"/>
</dbReference>
<reference evidence="1" key="1">
    <citation type="submission" date="2020-05" db="EMBL/GenBank/DDBJ databases">
        <title>Large-scale comparative analyses of tick genomes elucidate their genetic diversity and vector capacities.</title>
        <authorList>
            <person name="Jia N."/>
            <person name="Wang J."/>
            <person name="Shi W."/>
            <person name="Du L."/>
            <person name="Sun Y."/>
            <person name="Zhan W."/>
            <person name="Jiang J."/>
            <person name="Wang Q."/>
            <person name="Zhang B."/>
            <person name="Ji P."/>
            <person name="Sakyi L.B."/>
            <person name="Cui X."/>
            <person name="Yuan T."/>
            <person name="Jiang B."/>
            <person name="Yang W."/>
            <person name="Lam T.T.-Y."/>
            <person name="Chang Q."/>
            <person name="Ding S."/>
            <person name="Wang X."/>
            <person name="Zhu J."/>
            <person name="Ruan X."/>
            <person name="Zhao L."/>
            <person name="Wei J."/>
            <person name="Que T."/>
            <person name="Du C."/>
            <person name="Cheng J."/>
            <person name="Dai P."/>
            <person name="Han X."/>
            <person name="Huang E."/>
            <person name="Gao Y."/>
            <person name="Liu J."/>
            <person name="Shao H."/>
            <person name="Ye R."/>
            <person name="Li L."/>
            <person name="Wei W."/>
            <person name="Wang X."/>
            <person name="Wang C."/>
            <person name="Yang T."/>
            <person name="Huo Q."/>
            <person name="Li W."/>
            <person name="Guo W."/>
            <person name="Chen H."/>
            <person name="Zhou L."/>
            <person name="Ni X."/>
            <person name="Tian J."/>
            <person name="Zhou Y."/>
            <person name="Sheng Y."/>
            <person name="Liu T."/>
            <person name="Pan Y."/>
            <person name="Xia L."/>
            <person name="Li J."/>
            <person name="Zhao F."/>
            <person name="Cao W."/>
        </authorList>
    </citation>
    <scope>NUCLEOTIDE SEQUENCE</scope>
    <source>
        <strain evidence="1">Dsil-2018</strain>
    </source>
</reference>
<organism evidence="1 2">
    <name type="scientific">Dermacentor silvarum</name>
    <name type="common">Tick</name>
    <dbReference type="NCBI Taxonomy" id="543639"/>
    <lineage>
        <taxon>Eukaryota</taxon>
        <taxon>Metazoa</taxon>
        <taxon>Ecdysozoa</taxon>
        <taxon>Arthropoda</taxon>
        <taxon>Chelicerata</taxon>
        <taxon>Arachnida</taxon>
        <taxon>Acari</taxon>
        <taxon>Parasitiformes</taxon>
        <taxon>Ixodida</taxon>
        <taxon>Ixodoidea</taxon>
        <taxon>Ixodidae</taxon>
        <taxon>Rhipicephalinae</taxon>
        <taxon>Dermacentor</taxon>
    </lineage>
</organism>
<keyword evidence="2" id="KW-1185">Reference proteome</keyword>
<dbReference type="EMBL" id="CM023470">
    <property type="protein sequence ID" value="KAH7977856.1"/>
    <property type="molecule type" value="Genomic_DNA"/>
</dbReference>
<accession>A0ACB8DU42</accession>
<gene>
    <name evidence="1" type="ORF">HPB49_003764</name>
</gene>
<evidence type="ECO:0000313" key="1">
    <source>
        <dbReference type="EMBL" id="KAH7977856.1"/>
    </source>
</evidence>